<protein>
    <recommendedName>
        <fullName evidence="3">F-box domain-containing protein</fullName>
    </recommendedName>
</protein>
<evidence type="ECO:0008006" key="3">
    <source>
        <dbReference type="Google" id="ProtNLM"/>
    </source>
</evidence>
<dbReference type="PANTHER" id="PTHR38926">
    <property type="entry name" value="F-BOX DOMAIN CONTAINING PROTEIN, EXPRESSED"/>
    <property type="match status" value="1"/>
</dbReference>
<dbReference type="EMBL" id="JACAZH010000001">
    <property type="protein sequence ID" value="KAF7376695.1"/>
    <property type="molecule type" value="Genomic_DNA"/>
</dbReference>
<dbReference type="Gene3D" id="3.80.10.10">
    <property type="entry name" value="Ribonuclease Inhibitor"/>
    <property type="match status" value="1"/>
</dbReference>
<dbReference type="AlphaFoldDB" id="A0A8H6ZCV1"/>
<dbReference type="OrthoDB" id="3000305at2759"/>
<keyword evidence="2" id="KW-1185">Reference proteome</keyword>
<name>A0A8H6ZCV1_9AGAR</name>
<dbReference type="Proteomes" id="UP000623467">
    <property type="component" value="Unassembled WGS sequence"/>
</dbReference>
<dbReference type="SUPFAM" id="SSF52047">
    <property type="entry name" value="RNI-like"/>
    <property type="match status" value="1"/>
</dbReference>
<proteinExistence type="predicted"/>
<accession>A0A8H6ZCV1</accession>
<sequence>MDSPFAPRFNTNYIPTDDEIGRIRADLVSHTQELTRIDERMRELSIERDKIQAYIDSHKELISYPRRLPPDIVREIFVACLPSTYAVMSVQEAPLVLCRICSAWRTIALSTPRLWSSLHLPIDFVLSKKEQRMSAVARWGEGQDWGLTQSLAQDITAFSKMVAKSSNRWCNVEFSHVSETVMLGLAGAEAPSLESIRVTGQAWVLRQLDLFLAPSLRAVSMHTVGPEPLDVTVLDMGLCWDRLTHLNFDSTGPGSPSQGLSLGNVFILLGRCPQLVSFAFRASSALYQTDSISGFISLPSLKSFIVFEPCIIEASFIARLLEHLSMPELRQLHVPTTSSPTPPLTNFLVTIGAVSPLLESLSITLDSFTPTALMDGLKCFGLLTKLTTLSGSRYDPWDQPEYASHPENLFALLALGEAALCPQLQELRVQNCNSLSKEILMEFIRKRMDLTPKFRRLKIEMQHSTWNAPDLQISEDEIQSLVKRGLDFSLIREYGRWGLPPVETTQRTGLPMMNWLDSF</sequence>
<dbReference type="PANTHER" id="PTHR38926:SF5">
    <property type="entry name" value="F-BOX AND LEUCINE-RICH REPEAT PROTEIN 6"/>
    <property type="match status" value="1"/>
</dbReference>
<gene>
    <name evidence="1" type="ORF">MSAN_00086500</name>
</gene>
<reference evidence="1" key="1">
    <citation type="submission" date="2020-05" db="EMBL/GenBank/DDBJ databases">
        <title>Mycena genomes resolve the evolution of fungal bioluminescence.</title>
        <authorList>
            <person name="Tsai I.J."/>
        </authorList>
    </citation>
    <scope>NUCLEOTIDE SEQUENCE</scope>
    <source>
        <strain evidence="1">160909Yilan</strain>
    </source>
</reference>
<comment type="caution">
    <text evidence="1">The sequence shown here is derived from an EMBL/GenBank/DDBJ whole genome shotgun (WGS) entry which is preliminary data.</text>
</comment>
<organism evidence="1 2">
    <name type="scientific">Mycena sanguinolenta</name>
    <dbReference type="NCBI Taxonomy" id="230812"/>
    <lineage>
        <taxon>Eukaryota</taxon>
        <taxon>Fungi</taxon>
        <taxon>Dikarya</taxon>
        <taxon>Basidiomycota</taxon>
        <taxon>Agaricomycotina</taxon>
        <taxon>Agaricomycetes</taxon>
        <taxon>Agaricomycetidae</taxon>
        <taxon>Agaricales</taxon>
        <taxon>Marasmiineae</taxon>
        <taxon>Mycenaceae</taxon>
        <taxon>Mycena</taxon>
    </lineage>
</organism>
<evidence type="ECO:0000313" key="2">
    <source>
        <dbReference type="Proteomes" id="UP000623467"/>
    </source>
</evidence>
<evidence type="ECO:0000313" key="1">
    <source>
        <dbReference type="EMBL" id="KAF7376695.1"/>
    </source>
</evidence>
<dbReference type="InterPro" id="IPR032675">
    <property type="entry name" value="LRR_dom_sf"/>
</dbReference>